<proteinExistence type="inferred from homology"/>
<dbReference type="PANTHER" id="PTHR42978">
    <property type="entry name" value="QUORUM-QUENCHING LACTONASE YTNP-RELATED-RELATED"/>
    <property type="match status" value="1"/>
</dbReference>
<name>A0A5N6L264_9ROSI</name>
<reference evidence="6 7" key="1">
    <citation type="submission" date="2019-06" db="EMBL/GenBank/DDBJ databases">
        <title>A chromosomal-level reference genome of Carpinus fangiana (Coryloideae, Betulaceae).</title>
        <authorList>
            <person name="Yang X."/>
            <person name="Wang Z."/>
            <person name="Zhang L."/>
            <person name="Hao G."/>
            <person name="Liu J."/>
            <person name="Yang Y."/>
        </authorList>
    </citation>
    <scope>NUCLEOTIDE SEQUENCE [LARGE SCALE GENOMIC DNA]</scope>
    <source>
        <strain evidence="6">Cfa_2016G</strain>
        <tissue evidence="6">Leaf</tissue>
    </source>
</reference>
<keyword evidence="2" id="KW-0479">Metal-binding</keyword>
<accession>A0A5N6L264</accession>
<dbReference type="Gene3D" id="3.60.15.10">
    <property type="entry name" value="Ribonuclease Z/Hydroxyacylglutathione hydrolase-like"/>
    <property type="match status" value="1"/>
</dbReference>
<dbReference type="SUPFAM" id="SSF56281">
    <property type="entry name" value="Metallo-hydrolase/oxidoreductase"/>
    <property type="match status" value="1"/>
</dbReference>
<sequence length="375" mass="41338">MYSHVISSPKTMTLPGLPKATSPLATCTVRIISPNRVLGVPASAFLTPDITGSTTYSDTPCLSFLIEHVPELEASKSPRRILFDLGISKDLTMLHPSIQQAVVDMGISIDTPRDMVEILSDDRIRAENIESVIFSHHHFDHIGNLSLFPVSTTSLVVGPGFKKNFTPGFPVREDNISIPQSTIEGRVIDEVNFANTDNLARPVKEIGGLKAVDWFGDGSLWLLDTPGHAIGHISALVRTTAATSSVERDTWVLLTGDVCHHAGELRPSVHHQLPQQCLGCLAIHPKDCTNQPFYDPAPGPWHLDVDTLKDTTALMQAFDADPDVFVILSHDHWLEGIVDLFPHSANQWKAKGWDDKVRWRFLKDFEGIIEGRGSQ</sequence>
<evidence type="ECO:0000313" key="7">
    <source>
        <dbReference type="Proteomes" id="UP000327013"/>
    </source>
</evidence>
<dbReference type="InterPro" id="IPR036866">
    <property type="entry name" value="RibonucZ/Hydroxyglut_hydro"/>
</dbReference>
<organism evidence="6 7">
    <name type="scientific">Carpinus fangiana</name>
    <dbReference type="NCBI Taxonomy" id="176857"/>
    <lineage>
        <taxon>Eukaryota</taxon>
        <taxon>Viridiplantae</taxon>
        <taxon>Streptophyta</taxon>
        <taxon>Embryophyta</taxon>
        <taxon>Tracheophyta</taxon>
        <taxon>Spermatophyta</taxon>
        <taxon>Magnoliopsida</taxon>
        <taxon>eudicotyledons</taxon>
        <taxon>Gunneridae</taxon>
        <taxon>Pentapetalae</taxon>
        <taxon>rosids</taxon>
        <taxon>fabids</taxon>
        <taxon>Fagales</taxon>
        <taxon>Betulaceae</taxon>
        <taxon>Carpinus</taxon>
    </lineage>
</organism>
<dbReference type="Proteomes" id="UP000327013">
    <property type="component" value="Unassembled WGS sequence"/>
</dbReference>
<evidence type="ECO:0000256" key="1">
    <source>
        <dbReference type="ARBA" id="ARBA00007749"/>
    </source>
</evidence>
<dbReference type="CDD" id="cd07730">
    <property type="entry name" value="metallo-hydrolase-like_MBL-fold"/>
    <property type="match status" value="1"/>
</dbReference>
<dbReference type="PANTHER" id="PTHR42978:SF5">
    <property type="entry name" value="METALLO-BETA-LACTAMASE DOMAIN-CONTAINING PROTEIN"/>
    <property type="match status" value="1"/>
</dbReference>
<evidence type="ECO:0000259" key="5">
    <source>
        <dbReference type="SMART" id="SM00849"/>
    </source>
</evidence>
<keyword evidence="4" id="KW-0862">Zinc</keyword>
<gene>
    <name evidence="6" type="ORF">FH972_025746</name>
</gene>
<comment type="similarity">
    <text evidence="1">Belongs to the metallo-beta-lactamase superfamily.</text>
</comment>
<feature type="domain" description="Metallo-beta-lactamase" evidence="5">
    <location>
        <begin position="60"/>
        <end position="284"/>
    </location>
</feature>
<dbReference type="AlphaFoldDB" id="A0A5N6L264"/>
<evidence type="ECO:0000256" key="3">
    <source>
        <dbReference type="ARBA" id="ARBA00022801"/>
    </source>
</evidence>
<evidence type="ECO:0000313" key="6">
    <source>
        <dbReference type="EMBL" id="KAB8576218.1"/>
    </source>
</evidence>
<dbReference type="SMART" id="SM00849">
    <property type="entry name" value="Lactamase_B"/>
    <property type="match status" value="1"/>
</dbReference>
<dbReference type="InterPro" id="IPR001279">
    <property type="entry name" value="Metallo-B-lactamas"/>
</dbReference>
<dbReference type="InterPro" id="IPR051013">
    <property type="entry name" value="MBL_superfamily_lactonases"/>
</dbReference>
<evidence type="ECO:0000256" key="2">
    <source>
        <dbReference type="ARBA" id="ARBA00022723"/>
    </source>
</evidence>
<dbReference type="EMBL" id="VIBQ01000066">
    <property type="protein sequence ID" value="KAB8576218.1"/>
    <property type="molecule type" value="Genomic_DNA"/>
</dbReference>
<comment type="caution">
    <text evidence="6">The sequence shown here is derived from an EMBL/GenBank/DDBJ whole genome shotgun (WGS) entry which is preliminary data.</text>
</comment>
<evidence type="ECO:0000256" key="4">
    <source>
        <dbReference type="ARBA" id="ARBA00022833"/>
    </source>
</evidence>
<dbReference type="GO" id="GO:0046872">
    <property type="term" value="F:metal ion binding"/>
    <property type="evidence" value="ECO:0007669"/>
    <property type="project" value="UniProtKB-KW"/>
</dbReference>
<keyword evidence="7" id="KW-1185">Reference proteome</keyword>
<dbReference type="Pfam" id="PF00753">
    <property type="entry name" value="Lactamase_B"/>
    <property type="match status" value="1"/>
</dbReference>
<keyword evidence="3" id="KW-0378">Hydrolase</keyword>
<protein>
    <recommendedName>
        <fullName evidence="5">Metallo-beta-lactamase domain-containing protein</fullName>
    </recommendedName>
</protein>
<dbReference type="GO" id="GO:0016787">
    <property type="term" value="F:hydrolase activity"/>
    <property type="evidence" value="ECO:0007669"/>
    <property type="project" value="UniProtKB-KW"/>
</dbReference>
<dbReference type="OrthoDB" id="10250730at2759"/>